<gene>
    <name evidence="2" type="ORF">MYCIT1_LOCUS35214</name>
</gene>
<protein>
    <submittedName>
        <fullName evidence="2">Uncharacterized protein</fullName>
    </submittedName>
</protein>
<dbReference type="EMBL" id="CAVNYO010000465">
    <property type="protein sequence ID" value="CAK5283006.1"/>
    <property type="molecule type" value="Genomic_DNA"/>
</dbReference>
<dbReference type="InterPro" id="IPR041078">
    <property type="entry name" value="Plavaka"/>
</dbReference>
<organism evidence="2 3">
    <name type="scientific">Mycena citricolor</name>
    <dbReference type="NCBI Taxonomy" id="2018698"/>
    <lineage>
        <taxon>Eukaryota</taxon>
        <taxon>Fungi</taxon>
        <taxon>Dikarya</taxon>
        <taxon>Basidiomycota</taxon>
        <taxon>Agaricomycotina</taxon>
        <taxon>Agaricomycetes</taxon>
        <taxon>Agaricomycetidae</taxon>
        <taxon>Agaricales</taxon>
        <taxon>Marasmiineae</taxon>
        <taxon>Mycenaceae</taxon>
        <taxon>Mycena</taxon>
    </lineage>
</organism>
<dbReference type="InterPro" id="IPR040632">
    <property type="entry name" value="Sulfotransfer_4"/>
</dbReference>
<dbReference type="Pfam" id="PF17784">
    <property type="entry name" value="Sulfotransfer_4"/>
    <property type="match status" value="1"/>
</dbReference>
<dbReference type="AlphaFoldDB" id="A0AAD2HXA0"/>
<comment type="caution">
    <text evidence="2">The sequence shown here is derived from an EMBL/GenBank/DDBJ whole genome shotgun (WGS) entry which is preliminary data.</text>
</comment>
<feature type="transmembrane region" description="Helical" evidence="1">
    <location>
        <begin position="1197"/>
        <end position="1219"/>
    </location>
</feature>
<name>A0AAD2HXA0_9AGAR</name>
<dbReference type="InterPro" id="IPR027417">
    <property type="entry name" value="P-loop_NTPase"/>
</dbReference>
<dbReference type="PANTHER" id="PTHR36978">
    <property type="entry name" value="P-LOOP CONTAINING NUCLEOTIDE TRIPHOSPHATE HYDROLASE"/>
    <property type="match status" value="1"/>
</dbReference>
<reference evidence="2" key="1">
    <citation type="submission" date="2023-11" db="EMBL/GenBank/DDBJ databases">
        <authorList>
            <person name="De Vega J J."/>
            <person name="De Vega J J."/>
        </authorList>
    </citation>
    <scope>NUCLEOTIDE SEQUENCE</scope>
</reference>
<keyword evidence="1" id="KW-0472">Membrane</keyword>
<evidence type="ECO:0000313" key="3">
    <source>
        <dbReference type="Proteomes" id="UP001295794"/>
    </source>
</evidence>
<evidence type="ECO:0000256" key="1">
    <source>
        <dbReference type="SAM" id="Phobius"/>
    </source>
</evidence>
<dbReference type="Proteomes" id="UP001295794">
    <property type="component" value="Unassembled WGS sequence"/>
</dbReference>
<sequence length="1224" mass="139045">MPRRKTQTSGNKHTSVKHCKYCDRTLPGSGFRLHEQFCKRQWDKAQFRKGHLTSAIIETDTTDLTGNASTLPGLPGSAISDLPPMFAPSPEFAPEAMDVDEAFSAQLDSNLPRLPLAYIDFIPHPKDVGASREITSLCDPSPSYHANPSPRSLLDAASPFAPWRTLSDFEYTETAVKGVSSANIVDAQLKGMTGRWSKQDSDITLRNFREFRRTLTDAHVHGVKFQSKTIKSTLWDKEYAYTFQYRDPWEWMLSLFTDPSLASVSQWKSKSVFYCENGVREKLVNEPWTADMWKMVDDELPLPDPNPHCWAPIHIWLDKGLVTKHVKMFPIVGRPMWLPSDIRNASGNGGGVILGFMVMVDDPGSSDERSADKNYEFAQFKREIYQTVLDTMFYSLYRRSCNGSPVTCGDSILRILYPGFHTESLDFEEAWNFTACRSNRANFPCPRCLIPQELLGRLTGDAVHMVPPRTSQSMRHVVDLSRRARTAGEREKILKDHGLHNIVHFMWNFRFCDPYLAVAYDLLHFDESGKWGHHGWKLVLEVLGQLKLSTDATDRMARFPRWRGLKHINDLTTKDFTDGQTHLDILKCIVFILAEILPAGSSLVAFARSLLQFRIVMGMKVITESRKALIARFIARYERACKAVSKEYEKNFNFPKQHFVVHAIEDIELKGVPRNATTRTGEGMHQEVAQHFHQTNMRNAEAQIAKRDEDQEAVARTRLLVDDFIRQQNPLPDDTDELYDLCKAGTQRKAPKSKIAPTNLDSHWIFGAPWDYGDSRALTGRKNTENDELFRNFDVQLRQFLADEFPEMYMTKLRSSSSTVSIYPFSPKRTGRTVKTSYDVTRIGSNKAHGSTVDIAAVHTMKPHQWRPRTTWNGCLVYDEAKDLSFVRLEYLIRGVLMAPSREKTPARTQIHYLVDTVDADIFLRSLNAVQHPFCRQRSPRRSFTARTMSLSEEGVSMIPPRSEWRSRRGMTRTVPMKVLVLGYPRTGTSSMRKALQILGYDEVYHMESVLANPHDADLWKEAYHTKYEMGELVSREKFDEILGHCEAATDAPPMMYAEDLVAAYPDAKVILTLRDPAKWWTSFRATVASVPQNRTFALAMMLDYSGVRHLGGMSKQMIMQLCGPGVAPEGAQARFVAHYDHVRTLVPKDRLLEFDVKDGWESLCPFLGVPIPDGAYPHSNDSAVFNQRVTATARAALWRVAGDLAVPVFGLLALGLAAHYRSK</sequence>
<dbReference type="PANTHER" id="PTHR36978:SF4">
    <property type="entry name" value="P-LOOP CONTAINING NUCLEOSIDE TRIPHOSPHATE HYDROLASE PROTEIN"/>
    <property type="match status" value="1"/>
</dbReference>
<accession>A0AAD2HXA0</accession>
<keyword evidence="1" id="KW-0812">Transmembrane</keyword>
<dbReference type="SUPFAM" id="SSF52540">
    <property type="entry name" value="P-loop containing nucleoside triphosphate hydrolases"/>
    <property type="match status" value="1"/>
</dbReference>
<dbReference type="Gene3D" id="3.40.50.300">
    <property type="entry name" value="P-loop containing nucleotide triphosphate hydrolases"/>
    <property type="match status" value="1"/>
</dbReference>
<keyword evidence="1" id="KW-1133">Transmembrane helix</keyword>
<keyword evidence="3" id="KW-1185">Reference proteome</keyword>
<dbReference type="Pfam" id="PF18759">
    <property type="entry name" value="Plavaka"/>
    <property type="match status" value="1"/>
</dbReference>
<evidence type="ECO:0000313" key="2">
    <source>
        <dbReference type="EMBL" id="CAK5283006.1"/>
    </source>
</evidence>
<proteinExistence type="predicted"/>